<dbReference type="EMBL" id="BCNV01000003">
    <property type="protein sequence ID" value="GAS83724.1"/>
    <property type="molecule type" value="Genomic_DNA"/>
</dbReference>
<accession>A0A100VPM5</accession>
<proteinExistence type="inferred from homology"/>
<dbReference type="AlphaFoldDB" id="A0A100VPM5"/>
<evidence type="ECO:0000256" key="3">
    <source>
        <dbReference type="ARBA" id="ARBA00022801"/>
    </source>
</evidence>
<dbReference type="SUPFAM" id="SSF102215">
    <property type="entry name" value="Creatininase"/>
    <property type="match status" value="1"/>
</dbReference>
<keyword evidence="4" id="KW-0862">Zinc</keyword>
<evidence type="ECO:0008006" key="8">
    <source>
        <dbReference type="Google" id="ProtNLM"/>
    </source>
</evidence>
<organism evidence="6 7">
    <name type="scientific">Paenibacillus amylolyticus</name>
    <dbReference type="NCBI Taxonomy" id="1451"/>
    <lineage>
        <taxon>Bacteria</taxon>
        <taxon>Bacillati</taxon>
        <taxon>Bacillota</taxon>
        <taxon>Bacilli</taxon>
        <taxon>Bacillales</taxon>
        <taxon>Paenibacillaceae</taxon>
        <taxon>Paenibacillus</taxon>
    </lineage>
</organism>
<gene>
    <name evidence="6" type="ORF">PAHA3_3814</name>
</gene>
<evidence type="ECO:0000256" key="2">
    <source>
        <dbReference type="ARBA" id="ARBA00022723"/>
    </source>
</evidence>
<evidence type="ECO:0000256" key="4">
    <source>
        <dbReference type="ARBA" id="ARBA00022833"/>
    </source>
</evidence>
<evidence type="ECO:0000256" key="5">
    <source>
        <dbReference type="ARBA" id="ARBA00024029"/>
    </source>
</evidence>
<dbReference type="InterPro" id="IPR003785">
    <property type="entry name" value="Creatininase/forma_Hydrolase"/>
</dbReference>
<comment type="similarity">
    <text evidence="5">Belongs to the creatininase superfamily.</text>
</comment>
<dbReference type="GO" id="GO:0009231">
    <property type="term" value="P:riboflavin biosynthetic process"/>
    <property type="evidence" value="ECO:0007669"/>
    <property type="project" value="TreeGrafter"/>
</dbReference>
<dbReference type="PANTHER" id="PTHR35005">
    <property type="entry name" value="3-DEHYDRO-SCYLLO-INOSOSE HYDROLASE"/>
    <property type="match status" value="1"/>
</dbReference>
<name>A0A100VPM5_PAEAM</name>
<keyword evidence="2" id="KW-0479">Metal-binding</keyword>
<evidence type="ECO:0000313" key="6">
    <source>
        <dbReference type="EMBL" id="GAS83724.1"/>
    </source>
</evidence>
<comment type="cofactor">
    <cofactor evidence="1">
        <name>Zn(2+)</name>
        <dbReference type="ChEBI" id="CHEBI:29105"/>
    </cofactor>
</comment>
<sequence>MTQSRKLREISWTVFEEYKKQTELVIIPVGAIEVYGPHLPLGSDGLLADRLAELVAERVGAVIGPTVEAGDSNVLNDFPGTITIRPESLKAYLGDIVHSVITWGFKRILFINGHAGNVPVINQIVHQLREQHGDVQAAQIDCWRFIKAQDHGISESGKWANGHAAEIGTSVLLHLHPELVNQDKIADEVPSYEDSFPEIVKYGRLSSISKSGVVGSPSFATKEKGEALVQQSVDRIVQFLHEVWDIK</sequence>
<dbReference type="Pfam" id="PF02633">
    <property type="entry name" value="Creatininase"/>
    <property type="match status" value="1"/>
</dbReference>
<dbReference type="GO" id="GO:0016811">
    <property type="term" value="F:hydrolase activity, acting on carbon-nitrogen (but not peptide) bonds, in linear amides"/>
    <property type="evidence" value="ECO:0007669"/>
    <property type="project" value="TreeGrafter"/>
</dbReference>
<reference evidence="7" key="2">
    <citation type="submission" date="2016-01" db="EMBL/GenBank/DDBJ databases">
        <title>Draft Genome Sequence of Paenibacillus amylolyticus Heshi-A3 that Was Isolated from Fermented Rice Bran with Aging Salted Mackerel, Which Was Named Heshiko as Traditional Fermented Seafood in Japan.</title>
        <authorList>
            <person name="Akuzawa S."/>
            <person name="Nakagawa J."/>
            <person name="Kanekatsu T."/>
            <person name="Kubota E."/>
            <person name="Ohtake R."/>
            <person name="Suzuki T."/>
            <person name="Kanesaki Y."/>
        </authorList>
    </citation>
    <scope>NUCLEOTIDE SEQUENCE [LARGE SCALE GENOMIC DNA]</scope>
    <source>
        <strain evidence="7">Heshi-A3</strain>
    </source>
</reference>
<comment type="caution">
    <text evidence="6">The sequence shown here is derived from an EMBL/GenBank/DDBJ whole genome shotgun (WGS) entry which is preliminary data.</text>
</comment>
<protein>
    <recommendedName>
        <fullName evidence="8">Creatininase</fullName>
    </recommendedName>
</protein>
<reference evidence="6 7" key="1">
    <citation type="journal article" date="2016" name="Genome Announc.">
        <title>Draft Genome Sequence of Paenibacillus amylolyticus Heshi-A3, Isolated from Fermented Rice Bran in a Japanese Fermented Seafood Dish.</title>
        <authorList>
            <person name="Akuzawa S."/>
            <person name="Nagaoka J."/>
            <person name="Kanekatsu M."/>
            <person name="Kubota E."/>
            <person name="Ohtake R."/>
            <person name="Suzuki T."/>
            <person name="Kanesaki Y."/>
        </authorList>
    </citation>
    <scope>NUCLEOTIDE SEQUENCE [LARGE SCALE GENOMIC DNA]</scope>
    <source>
        <strain evidence="6 7">Heshi-A3</strain>
    </source>
</reference>
<dbReference type="Proteomes" id="UP000069697">
    <property type="component" value="Unassembled WGS sequence"/>
</dbReference>
<keyword evidence="3" id="KW-0378">Hydrolase</keyword>
<dbReference type="GO" id="GO:0046872">
    <property type="term" value="F:metal ion binding"/>
    <property type="evidence" value="ECO:0007669"/>
    <property type="project" value="UniProtKB-KW"/>
</dbReference>
<evidence type="ECO:0000313" key="7">
    <source>
        <dbReference type="Proteomes" id="UP000069697"/>
    </source>
</evidence>
<dbReference type="PANTHER" id="PTHR35005:SF1">
    <property type="entry name" value="2-AMINO-5-FORMYLAMINO-6-RIBOSYLAMINOPYRIMIDIN-4(3H)-ONE 5'-MONOPHOSPHATE DEFORMYLASE"/>
    <property type="match status" value="1"/>
</dbReference>
<dbReference type="Gene3D" id="3.40.50.10310">
    <property type="entry name" value="Creatininase"/>
    <property type="match status" value="1"/>
</dbReference>
<dbReference type="InterPro" id="IPR024087">
    <property type="entry name" value="Creatininase-like_sf"/>
</dbReference>
<dbReference type="RefSeq" id="WP_062836243.1">
    <property type="nucleotide sequence ID" value="NZ_BCNV01000003.1"/>
</dbReference>
<evidence type="ECO:0000256" key="1">
    <source>
        <dbReference type="ARBA" id="ARBA00001947"/>
    </source>
</evidence>